<proteinExistence type="predicted"/>
<protein>
    <recommendedName>
        <fullName evidence="6">MARVEL domain-containing protein</fullName>
    </recommendedName>
</protein>
<dbReference type="AlphaFoldDB" id="K3WS85"/>
<evidence type="ECO:0000256" key="3">
    <source>
        <dbReference type="ARBA" id="ARBA00022989"/>
    </source>
</evidence>
<accession>K3WS85</accession>
<dbReference type="OMA" id="LYTLWYV"/>
<feature type="domain" description="MARVEL" evidence="6">
    <location>
        <begin position="11"/>
        <end position="143"/>
    </location>
</feature>
<keyword evidence="2 5" id="KW-0812">Transmembrane</keyword>
<keyword evidence="8" id="KW-1185">Reference proteome</keyword>
<reference evidence="8" key="1">
    <citation type="journal article" date="2010" name="Genome Biol.">
        <title>Genome sequence of the necrotrophic plant pathogen Pythium ultimum reveals original pathogenicity mechanisms and effector repertoire.</title>
        <authorList>
            <person name="Levesque C.A."/>
            <person name="Brouwer H."/>
            <person name="Cano L."/>
            <person name="Hamilton J.P."/>
            <person name="Holt C."/>
            <person name="Huitema E."/>
            <person name="Raffaele S."/>
            <person name="Robideau G.P."/>
            <person name="Thines M."/>
            <person name="Win J."/>
            <person name="Zerillo M.M."/>
            <person name="Beakes G.W."/>
            <person name="Boore J.L."/>
            <person name="Busam D."/>
            <person name="Dumas B."/>
            <person name="Ferriera S."/>
            <person name="Fuerstenberg S.I."/>
            <person name="Gachon C.M."/>
            <person name="Gaulin E."/>
            <person name="Govers F."/>
            <person name="Grenville-Briggs L."/>
            <person name="Horner N."/>
            <person name="Hostetler J."/>
            <person name="Jiang R.H."/>
            <person name="Johnson J."/>
            <person name="Krajaejun T."/>
            <person name="Lin H."/>
            <person name="Meijer H.J."/>
            <person name="Moore B."/>
            <person name="Morris P."/>
            <person name="Phuntmart V."/>
            <person name="Puiu D."/>
            <person name="Shetty J."/>
            <person name="Stajich J.E."/>
            <person name="Tripathy S."/>
            <person name="Wawra S."/>
            <person name="van West P."/>
            <person name="Whitty B.R."/>
            <person name="Coutinho P.M."/>
            <person name="Henrissat B."/>
            <person name="Martin F."/>
            <person name="Thomas P.D."/>
            <person name="Tyler B.M."/>
            <person name="De Vries R.P."/>
            <person name="Kamoun S."/>
            <person name="Yandell M."/>
            <person name="Tisserat N."/>
            <person name="Buell C.R."/>
        </authorList>
    </citation>
    <scope>NUCLEOTIDE SEQUENCE</scope>
    <source>
        <strain evidence="8">DAOM:BR144</strain>
    </source>
</reference>
<dbReference type="EnsemblProtists" id="PYU1_T007829">
    <property type="protein sequence ID" value="PYU1_T007829"/>
    <property type="gene ID" value="PYU1_G007813"/>
</dbReference>
<organism evidence="7 8">
    <name type="scientific">Globisporangium ultimum (strain ATCC 200006 / CBS 805.95 / DAOM BR144)</name>
    <name type="common">Pythium ultimum</name>
    <dbReference type="NCBI Taxonomy" id="431595"/>
    <lineage>
        <taxon>Eukaryota</taxon>
        <taxon>Sar</taxon>
        <taxon>Stramenopiles</taxon>
        <taxon>Oomycota</taxon>
        <taxon>Peronosporomycetes</taxon>
        <taxon>Pythiales</taxon>
        <taxon>Pythiaceae</taxon>
        <taxon>Globisporangium</taxon>
    </lineage>
</organism>
<dbReference type="Proteomes" id="UP000019132">
    <property type="component" value="Unassembled WGS sequence"/>
</dbReference>
<feature type="transmembrane region" description="Helical" evidence="5">
    <location>
        <begin position="82"/>
        <end position="104"/>
    </location>
</feature>
<dbReference type="PANTHER" id="PTHR28165">
    <property type="entry name" value="NON-CLASSICAL EXPORT PROTEIN 2-RELATED"/>
    <property type="match status" value="1"/>
</dbReference>
<evidence type="ECO:0000313" key="7">
    <source>
        <dbReference type="EnsemblProtists" id="PYU1_T007829"/>
    </source>
</evidence>
<reference evidence="8" key="2">
    <citation type="submission" date="2010-04" db="EMBL/GenBank/DDBJ databases">
        <authorList>
            <person name="Buell R."/>
            <person name="Hamilton J."/>
            <person name="Hostetler J."/>
        </authorList>
    </citation>
    <scope>NUCLEOTIDE SEQUENCE [LARGE SCALE GENOMIC DNA]</scope>
    <source>
        <strain evidence="8">DAOM:BR144</strain>
    </source>
</reference>
<dbReference type="Pfam" id="PF01284">
    <property type="entry name" value="MARVEL"/>
    <property type="match status" value="1"/>
</dbReference>
<comment type="subcellular location">
    <subcellularLocation>
        <location evidence="1">Membrane</location>
        <topology evidence="1">Multi-pass membrane protein</topology>
    </subcellularLocation>
</comment>
<evidence type="ECO:0000256" key="4">
    <source>
        <dbReference type="ARBA" id="ARBA00023136"/>
    </source>
</evidence>
<dbReference type="PANTHER" id="PTHR28165:SF1">
    <property type="entry name" value="NON-CLASSICAL EXPORT PROTEIN 2-RELATED"/>
    <property type="match status" value="1"/>
</dbReference>
<evidence type="ECO:0000256" key="2">
    <source>
        <dbReference type="ARBA" id="ARBA00022692"/>
    </source>
</evidence>
<evidence type="ECO:0000259" key="6">
    <source>
        <dbReference type="Pfam" id="PF01284"/>
    </source>
</evidence>
<keyword evidence="4 5" id="KW-0472">Membrane</keyword>
<dbReference type="eggNOG" id="ENOG502SETQ">
    <property type="taxonomic scope" value="Eukaryota"/>
</dbReference>
<sequence length="193" mass="20950">MASPLLTHARLGSRGLQFLFSLFALAFTVAGFRSYENKTVGGSASTFTILMTYSAMMFSLWALAAVEIYQYVPRPQVMTERVIDGVFAVVLLIAGIVLAMSDYVEHCDYINERTYLEGLKCGNLKAGVVFTFLAMVAFLITFGLNFLGITTTSTTTYTTQEQVIVEPAPYHIEATPTGALSPIGTTKSPSANV</sequence>
<reference evidence="7" key="3">
    <citation type="submission" date="2015-02" db="UniProtKB">
        <authorList>
            <consortium name="EnsemblProtists"/>
        </authorList>
    </citation>
    <scope>IDENTIFICATION</scope>
    <source>
        <strain evidence="7">DAOM BR144</strain>
    </source>
</reference>
<feature type="transmembrane region" description="Helical" evidence="5">
    <location>
        <begin position="47"/>
        <end position="70"/>
    </location>
</feature>
<dbReference type="InterPro" id="IPR008253">
    <property type="entry name" value="Marvel"/>
</dbReference>
<dbReference type="VEuPathDB" id="FungiDB:PYU1_G007813"/>
<feature type="transmembrane region" description="Helical" evidence="5">
    <location>
        <begin position="124"/>
        <end position="147"/>
    </location>
</feature>
<name>K3WS85_GLOUD</name>
<evidence type="ECO:0000256" key="1">
    <source>
        <dbReference type="ARBA" id="ARBA00004141"/>
    </source>
</evidence>
<keyword evidence="3 5" id="KW-1133">Transmembrane helix</keyword>
<dbReference type="HOGENOM" id="CLU_123083_0_0_1"/>
<dbReference type="GO" id="GO:0016020">
    <property type="term" value="C:membrane"/>
    <property type="evidence" value="ECO:0007669"/>
    <property type="project" value="UniProtKB-SubCell"/>
</dbReference>
<dbReference type="InParanoid" id="K3WS85"/>
<evidence type="ECO:0000313" key="8">
    <source>
        <dbReference type="Proteomes" id="UP000019132"/>
    </source>
</evidence>
<evidence type="ECO:0000256" key="5">
    <source>
        <dbReference type="SAM" id="Phobius"/>
    </source>
</evidence>
<dbReference type="EMBL" id="GL376617">
    <property type="status" value="NOT_ANNOTATED_CDS"/>
    <property type="molecule type" value="Genomic_DNA"/>
</dbReference>
<dbReference type="InterPro" id="IPR052649">
    <property type="entry name" value="NCE102-like"/>
</dbReference>